<dbReference type="SUPFAM" id="SSF51161">
    <property type="entry name" value="Trimeric LpxA-like enzymes"/>
    <property type="match status" value="1"/>
</dbReference>
<keyword evidence="3" id="KW-0677">Repeat</keyword>
<name>A0A3S0GVU0_9BURK</name>
<dbReference type="InterPro" id="IPR050179">
    <property type="entry name" value="Trans_hexapeptide_repeat"/>
</dbReference>
<dbReference type="PROSITE" id="PS00101">
    <property type="entry name" value="HEXAPEP_TRANSFERASES"/>
    <property type="match status" value="1"/>
</dbReference>
<dbReference type="CDD" id="cd03349">
    <property type="entry name" value="LbH_XAT"/>
    <property type="match status" value="1"/>
</dbReference>
<keyword evidence="2 5" id="KW-0808">Transferase</keyword>
<dbReference type="AlphaFoldDB" id="A0A3S0GVU0"/>
<organism evidence="5 6">
    <name type="scientific">Variovorax gossypii</name>
    <dbReference type="NCBI Taxonomy" id="1679495"/>
    <lineage>
        <taxon>Bacteria</taxon>
        <taxon>Pseudomonadati</taxon>
        <taxon>Pseudomonadota</taxon>
        <taxon>Betaproteobacteria</taxon>
        <taxon>Burkholderiales</taxon>
        <taxon>Comamonadaceae</taxon>
        <taxon>Variovorax</taxon>
    </lineage>
</organism>
<dbReference type="EMBL" id="RXOE01000002">
    <property type="protein sequence ID" value="RTQ34442.1"/>
    <property type="molecule type" value="Genomic_DNA"/>
</dbReference>
<evidence type="ECO:0000256" key="2">
    <source>
        <dbReference type="ARBA" id="ARBA00022679"/>
    </source>
</evidence>
<dbReference type="InterPro" id="IPR001451">
    <property type="entry name" value="Hexapep"/>
</dbReference>
<dbReference type="OrthoDB" id="272049at2"/>
<dbReference type="InterPro" id="IPR018357">
    <property type="entry name" value="Hexapep_transf_CS"/>
</dbReference>
<proteinExistence type="inferred from homology"/>
<accession>A0A3S0GVU0</accession>
<dbReference type="PANTHER" id="PTHR43300:SF11">
    <property type="entry name" value="ACETYLTRANSFERASE RV3034C-RELATED"/>
    <property type="match status" value="1"/>
</dbReference>
<keyword evidence="6" id="KW-1185">Reference proteome</keyword>
<comment type="similarity">
    <text evidence="1">Belongs to the transferase hexapeptide repeat family.</text>
</comment>
<evidence type="ECO:0000313" key="6">
    <source>
        <dbReference type="Proteomes" id="UP000267418"/>
    </source>
</evidence>
<dbReference type="Proteomes" id="UP000267418">
    <property type="component" value="Unassembled WGS sequence"/>
</dbReference>
<dbReference type="Pfam" id="PF00132">
    <property type="entry name" value="Hexapep"/>
    <property type="match status" value="1"/>
</dbReference>
<dbReference type="InterPro" id="IPR011004">
    <property type="entry name" value="Trimer_LpxA-like_sf"/>
</dbReference>
<evidence type="ECO:0000256" key="1">
    <source>
        <dbReference type="ARBA" id="ARBA00007274"/>
    </source>
</evidence>
<evidence type="ECO:0000256" key="4">
    <source>
        <dbReference type="ARBA" id="ARBA00023315"/>
    </source>
</evidence>
<comment type="caution">
    <text evidence="5">The sequence shown here is derived from an EMBL/GenBank/DDBJ whole genome shotgun (WGS) entry which is preliminary data.</text>
</comment>
<evidence type="ECO:0000256" key="3">
    <source>
        <dbReference type="ARBA" id="ARBA00022737"/>
    </source>
</evidence>
<sequence length="332" mass="35588">MPGPAAGDQAKRADEHGQVRLDGVEDHGLGCRNGEKSSRLCSTEPCGYRGAMRDRSCSSSGRREVAAECVCLHFRRAQSAPQAAQPAACIYLGQVMKHQRELTVGASKVGIGRFTYGFENVVIREWGEGASLRIGSFCSLAASITIFLGGNHRTEWVSTFPFGHIFADELGGEGIEGHPATRGGVEIGSDVWIGHGVTIMSGITIGDGAVLAANSNVVRNVGAYEIVGGNPAKLLKSRFSPEIRDALLALRWWDESAETIRRMVPYLCATPNDDQLAELFRLKEEGAKGVVLADPSATPFIEIKVPDVQPHAVRSSLGSLVHRVRQAIAGRS</sequence>
<protein>
    <submittedName>
        <fullName evidence="5">CatB-related O-acetyltransferase</fullName>
    </submittedName>
</protein>
<dbReference type="Gene3D" id="2.160.10.10">
    <property type="entry name" value="Hexapeptide repeat proteins"/>
    <property type="match status" value="1"/>
</dbReference>
<dbReference type="GO" id="GO:0016746">
    <property type="term" value="F:acyltransferase activity"/>
    <property type="evidence" value="ECO:0007669"/>
    <property type="project" value="UniProtKB-KW"/>
</dbReference>
<evidence type="ECO:0000313" key="5">
    <source>
        <dbReference type="EMBL" id="RTQ34442.1"/>
    </source>
</evidence>
<reference evidence="5 6" key="1">
    <citation type="submission" date="2018-12" db="EMBL/GenBank/DDBJ databases">
        <title>The genome of Variovorax gossypii DSM 100435.</title>
        <authorList>
            <person name="Gao J."/>
            <person name="Sun J."/>
        </authorList>
    </citation>
    <scope>NUCLEOTIDE SEQUENCE [LARGE SCALE GENOMIC DNA]</scope>
    <source>
        <strain evidence="5 6">DSM 100435</strain>
    </source>
</reference>
<gene>
    <name evidence="5" type="ORF">EJP69_08385</name>
</gene>
<keyword evidence="4" id="KW-0012">Acyltransferase</keyword>
<dbReference type="PANTHER" id="PTHR43300">
    <property type="entry name" value="ACETYLTRANSFERASE"/>
    <property type="match status" value="1"/>
</dbReference>